<organism evidence="4 6">
    <name type="scientific">Trichinella nelsoni</name>
    <dbReference type="NCBI Taxonomy" id="6336"/>
    <lineage>
        <taxon>Eukaryota</taxon>
        <taxon>Metazoa</taxon>
        <taxon>Ecdysozoa</taxon>
        <taxon>Nematoda</taxon>
        <taxon>Enoplea</taxon>
        <taxon>Dorylaimia</taxon>
        <taxon>Trichinellida</taxon>
        <taxon>Trichinellidae</taxon>
        <taxon>Trichinella</taxon>
    </lineage>
</organism>
<evidence type="ECO:0000256" key="1">
    <source>
        <dbReference type="RuleBase" id="RU365079"/>
    </source>
</evidence>
<name>A0A0V0RKH5_9BILA</name>
<keyword evidence="1" id="KW-0811">Translocation</keyword>
<comment type="similarity">
    <text evidence="1">Belongs to the TIM50 family.</text>
</comment>
<reference evidence="4 6" key="1">
    <citation type="submission" date="2015-01" db="EMBL/GenBank/DDBJ databases">
        <title>Evolution of Trichinella species and genotypes.</title>
        <authorList>
            <person name="Korhonen P.K."/>
            <person name="Edoardo P."/>
            <person name="Giuseppe L.R."/>
            <person name="Gasser R.B."/>
        </authorList>
    </citation>
    <scope>NUCLEOTIDE SEQUENCE [LARGE SCALE GENOMIC DNA]</scope>
    <source>
        <strain evidence="4">ISS37</strain>
    </source>
</reference>
<dbReference type="InterPro" id="IPR050365">
    <property type="entry name" value="TIM50"/>
</dbReference>
<dbReference type="STRING" id="6336.A0A0V0RKH5"/>
<proteinExistence type="inferred from homology"/>
<dbReference type="GO" id="GO:0015031">
    <property type="term" value="P:protein transport"/>
    <property type="evidence" value="ECO:0007669"/>
    <property type="project" value="UniProtKB-KW"/>
</dbReference>
<dbReference type="InterPro" id="IPR036412">
    <property type="entry name" value="HAD-like_sf"/>
</dbReference>
<comment type="subunit">
    <text evidence="1">Component of the TIM23 complex.</text>
</comment>
<keyword evidence="6" id="KW-1185">Reference proteome</keyword>
<dbReference type="GO" id="GO:0005744">
    <property type="term" value="C:TIM23 mitochondrial import inner membrane translocase complex"/>
    <property type="evidence" value="ECO:0007669"/>
    <property type="project" value="UniProtKB-UniRule"/>
</dbReference>
<dbReference type="Gene3D" id="3.40.50.1000">
    <property type="entry name" value="HAD superfamily/HAD-like"/>
    <property type="match status" value="1"/>
</dbReference>
<evidence type="ECO:0000259" key="3">
    <source>
        <dbReference type="PROSITE" id="PS50969"/>
    </source>
</evidence>
<dbReference type="OrthoDB" id="5918458at2759"/>
<comment type="caution">
    <text evidence="4">The sequence shown here is derived from an EMBL/GenBank/DDBJ whole genome shotgun (WGS) entry which is preliminary data.</text>
</comment>
<dbReference type="PANTHER" id="PTHR12210">
    <property type="entry name" value="DULLARD PROTEIN PHOSPHATASE"/>
    <property type="match status" value="1"/>
</dbReference>
<dbReference type="PROSITE" id="PS50969">
    <property type="entry name" value="FCP1"/>
    <property type="match status" value="1"/>
</dbReference>
<feature type="region of interest" description="Disordered" evidence="2">
    <location>
        <begin position="1"/>
        <end position="31"/>
    </location>
</feature>
<dbReference type="Pfam" id="PF03031">
    <property type="entry name" value="NIF"/>
    <property type="match status" value="1"/>
</dbReference>
<dbReference type="InterPro" id="IPR004274">
    <property type="entry name" value="FCP1_dom"/>
</dbReference>
<keyword evidence="1" id="KW-0653">Protein transport</keyword>
<keyword evidence="1" id="KW-0813">Transport</keyword>
<comment type="function">
    <text evidence="1">Essential component of the TIM23 complex, a complex that mediates the translocation of transit peptide-containing proteins across the mitochondrial inner membrane.</text>
</comment>
<evidence type="ECO:0000313" key="4">
    <source>
        <dbReference type="EMBL" id="KRX14989.1"/>
    </source>
</evidence>
<sequence>MDESNASEQEGKKPEEEAGTSDMKDKKCKPNRLKKMWDGLIQHLCPRRTLDGVNSDSSSNDIPKLTVVFDLDSTLIYSTKEKQFSNQEKIDSIKYYVAIRPHCREVLQTVKSVANMMVYSAGKPKYVNQIVQLLDPERKLFE</sequence>
<dbReference type="Proteomes" id="UP000054630">
    <property type="component" value="Unassembled WGS sequence"/>
</dbReference>
<dbReference type="SUPFAM" id="SSF56784">
    <property type="entry name" value="HAD-like"/>
    <property type="match status" value="1"/>
</dbReference>
<gene>
    <name evidence="4" type="primary">CTDP1</name>
    <name evidence="4" type="ORF">T07_10363</name>
    <name evidence="5" type="ORF">T07_9817</name>
</gene>
<accession>A0A0V0RKH5</accession>
<dbReference type="EMBL" id="JYDL01000139">
    <property type="protein sequence ID" value="KRX15131.1"/>
    <property type="molecule type" value="Genomic_DNA"/>
</dbReference>
<keyword evidence="1" id="KW-0809">Transit peptide</keyword>
<keyword evidence="1" id="KW-0496">Mitochondrion</keyword>
<dbReference type="AlphaFoldDB" id="A0A0V0RKH5"/>
<evidence type="ECO:0000313" key="5">
    <source>
        <dbReference type="EMBL" id="KRX15131.1"/>
    </source>
</evidence>
<evidence type="ECO:0000313" key="6">
    <source>
        <dbReference type="Proteomes" id="UP000054630"/>
    </source>
</evidence>
<dbReference type="EMBL" id="JYDL01000143">
    <property type="protein sequence ID" value="KRX14989.1"/>
    <property type="molecule type" value="Genomic_DNA"/>
</dbReference>
<evidence type="ECO:0000256" key="2">
    <source>
        <dbReference type="SAM" id="MobiDB-lite"/>
    </source>
</evidence>
<comment type="subcellular location">
    <subcellularLocation>
        <location evidence="1">Mitochondrion inner membrane</location>
        <topology evidence="1">Single-pass membrane protein</topology>
    </subcellularLocation>
</comment>
<dbReference type="InterPro" id="IPR023214">
    <property type="entry name" value="HAD_sf"/>
</dbReference>
<protein>
    <recommendedName>
        <fullName evidence="1">Mitochondrial import inner membrane translocase subunit TIM50</fullName>
    </recommendedName>
</protein>
<feature type="domain" description="FCP1 homology" evidence="3">
    <location>
        <begin position="60"/>
        <end position="142"/>
    </location>
</feature>